<dbReference type="Proteomes" id="UP001549291">
    <property type="component" value="Unassembled WGS sequence"/>
</dbReference>
<evidence type="ECO:0000256" key="1">
    <source>
        <dbReference type="SAM" id="MobiDB-lite"/>
    </source>
</evidence>
<sequence>MSSGDLPMSDKYLPPHSKTRTINSTADDVMSDDALERLSPQLLEEFNDDESPSNEVMRLLEENARLRALAVELSNLLGDLPSGEWGAALSPDAIRSIRRKIST</sequence>
<name>A0ABV2RJI4_BRAJP</name>
<evidence type="ECO:0000313" key="3">
    <source>
        <dbReference type="Proteomes" id="UP001549291"/>
    </source>
</evidence>
<protein>
    <recommendedName>
        <fullName evidence="4">Transcriptional regulator</fullName>
    </recommendedName>
</protein>
<reference evidence="2 3" key="1">
    <citation type="submission" date="2024-06" db="EMBL/GenBank/DDBJ databases">
        <title>Genomic Encyclopedia of Type Strains, Phase V (KMG-V): Genome sequencing to study the core and pangenomes of soil and plant-associated prokaryotes.</title>
        <authorList>
            <person name="Whitman W."/>
        </authorList>
    </citation>
    <scope>NUCLEOTIDE SEQUENCE [LARGE SCALE GENOMIC DNA]</scope>
    <source>
        <strain evidence="2 3">USDA 160</strain>
    </source>
</reference>
<organism evidence="2 3">
    <name type="scientific">Bradyrhizobium japonicum</name>
    <dbReference type="NCBI Taxonomy" id="375"/>
    <lineage>
        <taxon>Bacteria</taxon>
        <taxon>Pseudomonadati</taxon>
        <taxon>Pseudomonadota</taxon>
        <taxon>Alphaproteobacteria</taxon>
        <taxon>Hyphomicrobiales</taxon>
        <taxon>Nitrobacteraceae</taxon>
        <taxon>Bradyrhizobium</taxon>
    </lineage>
</organism>
<feature type="region of interest" description="Disordered" evidence="1">
    <location>
        <begin position="1"/>
        <end position="24"/>
    </location>
</feature>
<proteinExistence type="predicted"/>
<keyword evidence="3" id="KW-1185">Reference proteome</keyword>
<evidence type="ECO:0008006" key="4">
    <source>
        <dbReference type="Google" id="ProtNLM"/>
    </source>
</evidence>
<evidence type="ECO:0000313" key="2">
    <source>
        <dbReference type="EMBL" id="MET4717071.1"/>
    </source>
</evidence>
<comment type="caution">
    <text evidence="2">The sequence shown here is derived from an EMBL/GenBank/DDBJ whole genome shotgun (WGS) entry which is preliminary data.</text>
</comment>
<gene>
    <name evidence="2" type="ORF">ABIF63_001177</name>
</gene>
<dbReference type="EMBL" id="JBEPTQ010000002">
    <property type="protein sequence ID" value="MET4717071.1"/>
    <property type="molecule type" value="Genomic_DNA"/>
</dbReference>
<accession>A0ABV2RJI4</accession>